<accession>A0A9D4VAR8</accession>
<protein>
    <submittedName>
        <fullName evidence="2">Uncharacterized protein</fullName>
    </submittedName>
</protein>
<keyword evidence="3" id="KW-1185">Reference proteome</keyword>
<feature type="region of interest" description="Disordered" evidence="1">
    <location>
        <begin position="1"/>
        <end position="72"/>
    </location>
</feature>
<evidence type="ECO:0000313" key="2">
    <source>
        <dbReference type="EMBL" id="KAI5082742.1"/>
    </source>
</evidence>
<dbReference type="AlphaFoldDB" id="A0A9D4VAR8"/>
<reference evidence="2" key="1">
    <citation type="submission" date="2021-01" db="EMBL/GenBank/DDBJ databases">
        <title>Adiantum capillus-veneris genome.</title>
        <authorList>
            <person name="Fang Y."/>
            <person name="Liao Q."/>
        </authorList>
    </citation>
    <scope>NUCLEOTIDE SEQUENCE</scope>
    <source>
        <strain evidence="2">H3</strain>
        <tissue evidence="2">Leaf</tissue>
    </source>
</reference>
<feature type="compositionally biased region" description="Low complexity" evidence="1">
    <location>
        <begin position="54"/>
        <end position="63"/>
    </location>
</feature>
<proteinExistence type="predicted"/>
<name>A0A9D4VAR8_ADICA</name>
<comment type="caution">
    <text evidence="2">The sequence shown here is derived from an EMBL/GenBank/DDBJ whole genome shotgun (WGS) entry which is preliminary data.</text>
</comment>
<evidence type="ECO:0000256" key="1">
    <source>
        <dbReference type="SAM" id="MobiDB-lite"/>
    </source>
</evidence>
<feature type="compositionally biased region" description="Acidic residues" evidence="1">
    <location>
        <begin position="1"/>
        <end position="14"/>
    </location>
</feature>
<organism evidence="2 3">
    <name type="scientific">Adiantum capillus-veneris</name>
    <name type="common">Maidenhair fern</name>
    <dbReference type="NCBI Taxonomy" id="13818"/>
    <lineage>
        <taxon>Eukaryota</taxon>
        <taxon>Viridiplantae</taxon>
        <taxon>Streptophyta</taxon>
        <taxon>Embryophyta</taxon>
        <taxon>Tracheophyta</taxon>
        <taxon>Polypodiopsida</taxon>
        <taxon>Polypodiidae</taxon>
        <taxon>Polypodiales</taxon>
        <taxon>Pteridineae</taxon>
        <taxon>Pteridaceae</taxon>
        <taxon>Vittarioideae</taxon>
        <taxon>Adiantum</taxon>
    </lineage>
</organism>
<dbReference type="Proteomes" id="UP000886520">
    <property type="component" value="Chromosome 3"/>
</dbReference>
<dbReference type="EMBL" id="JABFUD020000002">
    <property type="protein sequence ID" value="KAI5082742.1"/>
    <property type="molecule type" value="Genomic_DNA"/>
</dbReference>
<evidence type="ECO:0000313" key="3">
    <source>
        <dbReference type="Proteomes" id="UP000886520"/>
    </source>
</evidence>
<gene>
    <name evidence="2" type="ORF">GOP47_0002485</name>
</gene>
<feature type="compositionally biased region" description="Acidic residues" evidence="1">
    <location>
        <begin position="30"/>
        <end position="53"/>
    </location>
</feature>
<sequence length="72" mass="8041">MLPDTPFDDNDAEGISDTRMWKWGAIDVDYATDEEEATNEDDSSTDEEEESSTSEDSTLSKESVPSTFTHDD</sequence>